<accession>A0ABZ2M536</accession>
<evidence type="ECO:0000313" key="4">
    <source>
        <dbReference type="Proteomes" id="UP001370348"/>
    </source>
</evidence>
<dbReference type="PROSITE" id="PS50006">
    <property type="entry name" value="FHA_DOMAIN"/>
    <property type="match status" value="1"/>
</dbReference>
<proteinExistence type="predicted"/>
<feature type="compositionally biased region" description="Pro residues" evidence="1">
    <location>
        <begin position="134"/>
        <end position="162"/>
    </location>
</feature>
<feature type="compositionally biased region" description="Low complexity" evidence="1">
    <location>
        <begin position="44"/>
        <end position="59"/>
    </location>
</feature>
<dbReference type="RefSeq" id="WP_394826834.1">
    <property type="nucleotide sequence ID" value="NZ_CP089984.1"/>
</dbReference>
<feature type="region of interest" description="Disordered" evidence="1">
    <location>
        <begin position="29"/>
        <end position="93"/>
    </location>
</feature>
<dbReference type="CDD" id="cd00060">
    <property type="entry name" value="FHA"/>
    <property type="match status" value="1"/>
</dbReference>
<dbReference type="InterPro" id="IPR050923">
    <property type="entry name" value="Cell_Proc_Reg/RNA_Proc"/>
</dbReference>
<dbReference type="Pfam" id="PF00498">
    <property type="entry name" value="FHA"/>
    <property type="match status" value="1"/>
</dbReference>
<dbReference type="InterPro" id="IPR008984">
    <property type="entry name" value="SMAD_FHA_dom_sf"/>
</dbReference>
<reference evidence="3 4" key="1">
    <citation type="submission" date="2021-12" db="EMBL/GenBank/DDBJ databases">
        <title>Discovery of the Pendulisporaceae a myxobacterial family with distinct sporulation behavior and unique specialized metabolism.</title>
        <authorList>
            <person name="Garcia R."/>
            <person name="Popoff A."/>
            <person name="Bader C.D."/>
            <person name="Loehr J."/>
            <person name="Walesch S."/>
            <person name="Walt C."/>
            <person name="Boldt J."/>
            <person name="Bunk B."/>
            <person name="Haeckl F.J.F.P.J."/>
            <person name="Gunesch A.P."/>
            <person name="Birkelbach J."/>
            <person name="Nuebel U."/>
            <person name="Pietschmann T."/>
            <person name="Bach T."/>
            <person name="Mueller R."/>
        </authorList>
    </citation>
    <scope>NUCLEOTIDE SEQUENCE [LARGE SCALE GENOMIC DNA]</scope>
    <source>
        <strain evidence="3 4">MSr11954</strain>
    </source>
</reference>
<keyword evidence="4" id="KW-1185">Reference proteome</keyword>
<dbReference type="SUPFAM" id="SSF49879">
    <property type="entry name" value="SMAD/FHA domain"/>
    <property type="match status" value="1"/>
</dbReference>
<evidence type="ECO:0000256" key="1">
    <source>
        <dbReference type="SAM" id="MobiDB-lite"/>
    </source>
</evidence>
<dbReference type="InterPro" id="IPR000253">
    <property type="entry name" value="FHA_dom"/>
</dbReference>
<feature type="compositionally biased region" description="Low complexity" evidence="1">
    <location>
        <begin position="77"/>
        <end position="88"/>
    </location>
</feature>
<dbReference type="EMBL" id="CP089984">
    <property type="protein sequence ID" value="WXB17203.1"/>
    <property type="molecule type" value="Genomic_DNA"/>
</dbReference>
<feature type="domain" description="FHA" evidence="2">
    <location>
        <begin position="278"/>
        <end position="332"/>
    </location>
</feature>
<protein>
    <submittedName>
        <fullName evidence="3">FHA domain-containing protein</fullName>
    </submittedName>
</protein>
<sequence length="361" mass="35773">MSACPKCGSPTQPSDKFCNSCGFALAGAAPSPSPFGVPPPAPFGAPGAPQAPSGSGSAYGPPPGAPPPPPPPPPPMGYGAPGAPAGPARCAQGHEIPAGQSYCREGHPLALDAMSFGSDAYGNPSGQGGYGAQPPLPPSPFGGPSPYGVPQPPPAYGAPPASPFVGQPPGFGMPPPPPPGPPAQQGYGYPPPGGQPFGDVPPPPPPGQAFGGAPGGYPPPPPPPGYGPPQHGAPFGAPPPPNRGAYATGLPANALRGFLVSFQSNAQGDFWPLHGGRLLLGRANAAEGLDIPLADATISSRHASLTIDVASGSIVVEDNGSTNGTYVNDEHIGQNGRRELRDGDRLRLGGYTTIVKILGPI</sequence>
<dbReference type="SMART" id="SM00240">
    <property type="entry name" value="FHA"/>
    <property type="match status" value="1"/>
</dbReference>
<feature type="compositionally biased region" description="Pro residues" evidence="1">
    <location>
        <begin position="31"/>
        <end position="43"/>
    </location>
</feature>
<feature type="region of interest" description="Disordered" evidence="1">
    <location>
        <begin position="114"/>
        <end position="245"/>
    </location>
</feature>
<feature type="compositionally biased region" description="Pro residues" evidence="1">
    <location>
        <begin position="171"/>
        <end position="182"/>
    </location>
</feature>
<evidence type="ECO:0000259" key="2">
    <source>
        <dbReference type="PROSITE" id="PS50006"/>
    </source>
</evidence>
<gene>
    <name evidence="3" type="ORF">LZC94_07965</name>
</gene>
<evidence type="ECO:0000313" key="3">
    <source>
        <dbReference type="EMBL" id="WXB17203.1"/>
    </source>
</evidence>
<feature type="compositionally biased region" description="Pro residues" evidence="1">
    <location>
        <begin position="216"/>
        <end position="227"/>
    </location>
</feature>
<dbReference type="Proteomes" id="UP001370348">
    <property type="component" value="Chromosome"/>
</dbReference>
<organism evidence="3 4">
    <name type="scientific">Pendulispora albinea</name>
    <dbReference type="NCBI Taxonomy" id="2741071"/>
    <lineage>
        <taxon>Bacteria</taxon>
        <taxon>Pseudomonadati</taxon>
        <taxon>Myxococcota</taxon>
        <taxon>Myxococcia</taxon>
        <taxon>Myxococcales</taxon>
        <taxon>Sorangiineae</taxon>
        <taxon>Pendulisporaceae</taxon>
        <taxon>Pendulispora</taxon>
    </lineage>
</organism>
<dbReference type="Gene3D" id="2.60.200.20">
    <property type="match status" value="1"/>
</dbReference>
<feature type="compositionally biased region" description="Pro residues" evidence="1">
    <location>
        <begin position="60"/>
        <end position="76"/>
    </location>
</feature>
<dbReference type="PANTHER" id="PTHR23308">
    <property type="entry name" value="NUCLEAR INHIBITOR OF PROTEIN PHOSPHATASE-1"/>
    <property type="match status" value="1"/>
</dbReference>
<name>A0ABZ2M536_9BACT</name>
<feature type="compositionally biased region" description="Pro residues" evidence="1">
    <location>
        <begin position="189"/>
        <end position="207"/>
    </location>
</feature>